<dbReference type="RefSeq" id="XP_022242020.1">
    <property type="nucleotide sequence ID" value="XM_022386312.1"/>
</dbReference>
<dbReference type="PANTHER" id="PTHR16238:SF7">
    <property type="entry name" value="GEM-ASSOCIATED PROTEIN 8"/>
    <property type="match status" value="1"/>
</dbReference>
<evidence type="ECO:0000313" key="2">
    <source>
        <dbReference type="RefSeq" id="XP_022242020.1"/>
    </source>
</evidence>
<dbReference type="InterPro" id="IPR034754">
    <property type="entry name" value="GEMIN8"/>
</dbReference>
<sequence>MTSFNSPSIRNYHHLYCRYWTSYDQMVSLCKTHFLYTALKKDRQGMEEEYCVNLENLSVAGPLQRSTLPPALQPNSKRIEEMTELYGKAAQTIYGMETSLQLTFDKFCDLKQPKLWPNIPFKF</sequence>
<dbReference type="Pfam" id="PF15348">
    <property type="entry name" value="GEMIN8"/>
    <property type="match status" value="1"/>
</dbReference>
<dbReference type="Proteomes" id="UP000694941">
    <property type="component" value="Unplaced"/>
</dbReference>
<keyword evidence="1" id="KW-1185">Reference proteome</keyword>
<reference evidence="2" key="1">
    <citation type="submission" date="2025-08" db="UniProtKB">
        <authorList>
            <consortium name="RefSeq"/>
        </authorList>
    </citation>
    <scope>IDENTIFICATION</scope>
    <source>
        <tissue evidence="2">Muscle</tissue>
    </source>
</reference>
<gene>
    <name evidence="2" type="primary">LOC106459766</name>
</gene>
<dbReference type="PANTHER" id="PTHR16238">
    <property type="entry name" value="GEM-ASSOCIATED PROTEIN 8"/>
    <property type="match status" value="1"/>
</dbReference>
<evidence type="ECO:0000313" key="1">
    <source>
        <dbReference type="Proteomes" id="UP000694941"/>
    </source>
</evidence>
<name>A0ABM1SEG5_LIMPO</name>
<protein>
    <submittedName>
        <fullName evidence="2">Uncharacterized protein F10E9.5-like isoform X2</fullName>
    </submittedName>
</protein>
<proteinExistence type="predicted"/>
<organism evidence="1 2">
    <name type="scientific">Limulus polyphemus</name>
    <name type="common">Atlantic horseshoe crab</name>
    <dbReference type="NCBI Taxonomy" id="6850"/>
    <lineage>
        <taxon>Eukaryota</taxon>
        <taxon>Metazoa</taxon>
        <taxon>Ecdysozoa</taxon>
        <taxon>Arthropoda</taxon>
        <taxon>Chelicerata</taxon>
        <taxon>Merostomata</taxon>
        <taxon>Xiphosura</taxon>
        <taxon>Limulidae</taxon>
        <taxon>Limulus</taxon>
    </lineage>
</organism>
<accession>A0ABM1SEG5</accession>
<dbReference type="GeneID" id="106459766"/>